<evidence type="ECO:0008006" key="9">
    <source>
        <dbReference type="Google" id="ProtNLM"/>
    </source>
</evidence>
<evidence type="ECO:0000313" key="8">
    <source>
        <dbReference type="Proteomes" id="UP000509510"/>
    </source>
</evidence>
<accession>A0A7H8RCL4</accession>
<evidence type="ECO:0000256" key="2">
    <source>
        <dbReference type="ARBA" id="ARBA00022723"/>
    </source>
</evidence>
<gene>
    <name evidence="7" type="ORF">TRUGW13939_10909</name>
</gene>
<keyword evidence="8" id="KW-1185">Reference proteome</keyword>
<evidence type="ECO:0000256" key="3">
    <source>
        <dbReference type="ARBA" id="ARBA00023002"/>
    </source>
</evidence>
<keyword evidence="6" id="KW-0812">Transmembrane</keyword>
<dbReference type="SUPFAM" id="SSF48264">
    <property type="entry name" value="Cytochrome P450"/>
    <property type="match status" value="1"/>
</dbReference>
<sequence length="541" mass="60769">MADFSRLSVALSDASIYNVGLSLGIAVPIFLILRVLIDYAKVLSLRRRMPPGPFPLPLFGNYFSIPGERPWLKFEEWSTKTYKSPLITIWNGTAPTILCNDAWSISDLLDKRASIYSSRPRCVLMGDCTGATTTNQILQPYGDRWRLHRRLTHAIVGPQNVRTFRPSQSDEANIMLRDMFETPDKMTDAIGRFACSQASIIGWGRRIDTVHDQLAALSIPATEAANFAIPGFYIIETLPFLTRLPAWLFKMPTELAAGSKLFGKYLWALTEEGGEATFDKNFARLLLQEREKSDLSSNEIGSLIGNVVGGGLATMTSTTLSFILAMCVFPDVQKKAQAEIDSIVGDGHRPPSWEDESSMPYVAAVISEVFRWRPVTVLGGMAHAPIQDDVYKGYFIPKGTAITGNSWAIHRNSRDYPDPETFRPERFYDGLERPFPIKKGHYAFGWGRRACSGQNLAEQALWITIVRLLWAFNIQPGLDEKGDEIKPDVFAYTNTENSRPQPFEARFTPRSAKHKQTLLNEAAKSRDALHIFDWESKAKMQ</sequence>
<dbReference type="PANTHER" id="PTHR46300:SF4">
    <property type="entry name" value="CYTOCHROME P450 98A3"/>
    <property type="match status" value="1"/>
</dbReference>
<dbReference type="PRINTS" id="PR00463">
    <property type="entry name" value="EP450I"/>
</dbReference>
<organism evidence="7 8">
    <name type="scientific">Talaromyces rugulosus</name>
    <name type="common">Penicillium rugulosum</name>
    <dbReference type="NCBI Taxonomy" id="121627"/>
    <lineage>
        <taxon>Eukaryota</taxon>
        <taxon>Fungi</taxon>
        <taxon>Dikarya</taxon>
        <taxon>Ascomycota</taxon>
        <taxon>Pezizomycotina</taxon>
        <taxon>Eurotiomycetes</taxon>
        <taxon>Eurotiomycetidae</taxon>
        <taxon>Eurotiales</taxon>
        <taxon>Trichocomaceae</taxon>
        <taxon>Talaromyces</taxon>
        <taxon>Talaromyces sect. Islandici</taxon>
    </lineage>
</organism>
<dbReference type="AlphaFoldDB" id="A0A7H8RCL4"/>
<evidence type="ECO:0000256" key="4">
    <source>
        <dbReference type="ARBA" id="ARBA00023004"/>
    </source>
</evidence>
<comment type="similarity">
    <text evidence="1">Belongs to the cytochrome P450 family.</text>
</comment>
<evidence type="ECO:0000256" key="5">
    <source>
        <dbReference type="PIRSR" id="PIRSR602401-1"/>
    </source>
</evidence>
<dbReference type="KEGG" id="trg:TRUGW13939_10909"/>
<dbReference type="InterPro" id="IPR002401">
    <property type="entry name" value="Cyt_P450_E_grp-I"/>
</dbReference>
<dbReference type="GO" id="GO:0004497">
    <property type="term" value="F:monooxygenase activity"/>
    <property type="evidence" value="ECO:0007669"/>
    <property type="project" value="InterPro"/>
</dbReference>
<keyword evidence="6" id="KW-1133">Transmembrane helix</keyword>
<protein>
    <recommendedName>
        <fullName evidence="9">Cytochrome P450</fullName>
    </recommendedName>
</protein>
<reference evidence="8" key="1">
    <citation type="submission" date="2020-06" db="EMBL/GenBank/DDBJ databases">
        <title>A chromosome-scale genome assembly of Talaromyces rugulosus W13939.</title>
        <authorList>
            <person name="Wang B."/>
            <person name="Guo L."/>
            <person name="Ye K."/>
            <person name="Wang L."/>
        </authorList>
    </citation>
    <scope>NUCLEOTIDE SEQUENCE [LARGE SCALE GENOMIC DNA]</scope>
    <source>
        <strain evidence="8">W13939</strain>
    </source>
</reference>
<dbReference type="GO" id="GO:0016705">
    <property type="term" value="F:oxidoreductase activity, acting on paired donors, with incorporation or reduction of molecular oxygen"/>
    <property type="evidence" value="ECO:0007669"/>
    <property type="project" value="InterPro"/>
</dbReference>
<feature type="transmembrane region" description="Helical" evidence="6">
    <location>
        <begin position="16"/>
        <end position="37"/>
    </location>
</feature>
<dbReference type="PRINTS" id="PR00385">
    <property type="entry name" value="P450"/>
</dbReference>
<dbReference type="InterPro" id="IPR001128">
    <property type="entry name" value="Cyt_P450"/>
</dbReference>
<proteinExistence type="inferred from homology"/>
<dbReference type="PANTHER" id="PTHR46300">
    <property type="entry name" value="P450, PUTATIVE (EUROFUNG)-RELATED-RELATED"/>
    <property type="match status" value="1"/>
</dbReference>
<dbReference type="GO" id="GO:0020037">
    <property type="term" value="F:heme binding"/>
    <property type="evidence" value="ECO:0007669"/>
    <property type="project" value="InterPro"/>
</dbReference>
<evidence type="ECO:0000256" key="6">
    <source>
        <dbReference type="SAM" id="Phobius"/>
    </source>
</evidence>
<keyword evidence="4 5" id="KW-0408">Iron</keyword>
<dbReference type="Pfam" id="PF00067">
    <property type="entry name" value="p450"/>
    <property type="match status" value="1"/>
</dbReference>
<dbReference type="EMBL" id="CP055903">
    <property type="protein sequence ID" value="QKX63738.1"/>
    <property type="molecule type" value="Genomic_DNA"/>
</dbReference>
<dbReference type="InterPro" id="IPR050364">
    <property type="entry name" value="Cytochrome_P450_fung"/>
</dbReference>
<dbReference type="GO" id="GO:0005506">
    <property type="term" value="F:iron ion binding"/>
    <property type="evidence" value="ECO:0007669"/>
    <property type="project" value="InterPro"/>
</dbReference>
<dbReference type="Gene3D" id="1.10.630.10">
    <property type="entry name" value="Cytochrome P450"/>
    <property type="match status" value="1"/>
</dbReference>
<dbReference type="Proteomes" id="UP000509510">
    <property type="component" value="Chromosome VI"/>
</dbReference>
<keyword evidence="5" id="KW-0349">Heme</keyword>
<name>A0A7H8RCL4_TALRU</name>
<dbReference type="InterPro" id="IPR036396">
    <property type="entry name" value="Cyt_P450_sf"/>
</dbReference>
<keyword evidence="2 5" id="KW-0479">Metal-binding</keyword>
<keyword evidence="6" id="KW-0472">Membrane</keyword>
<evidence type="ECO:0000313" key="7">
    <source>
        <dbReference type="EMBL" id="QKX63738.1"/>
    </source>
</evidence>
<feature type="binding site" description="axial binding residue" evidence="5">
    <location>
        <position position="451"/>
    </location>
    <ligand>
        <name>heme</name>
        <dbReference type="ChEBI" id="CHEBI:30413"/>
    </ligand>
    <ligandPart>
        <name>Fe</name>
        <dbReference type="ChEBI" id="CHEBI:18248"/>
    </ligandPart>
</feature>
<comment type="cofactor">
    <cofactor evidence="5">
        <name>heme</name>
        <dbReference type="ChEBI" id="CHEBI:30413"/>
    </cofactor>
</comment>
<dbReference type="OrthoDB" id="1103324at2759"/>
<dbReference type="GeneID" id="55998388"/>
<dbReference type="RefSeq" id="XP_035349912.1">
    <property type="nucleotide sequence ID" value="XM_035494019.1"/>
</dbReference>
<keyword evidence="3" id="KW-0560">Oxidoreductase</keyword>
<evidence type="ECO:0000256" key="1">
    <source>
        <dbReference type="ARBA" id="ARBA00010617"/>
    </source>
</evidence>
<dbReference type="CDD" id="cd11065">
    <property type="entry name" value="CYP64-like"/>
    <property type="match status" value="1"/>
</dbReference>